<evidence type="ECO:0000259" key="2">
    <source>
        <dbReference type="PROSITE" id="PS50206"/>
    </source>
</evidence>
<dbReference type="InterPro" id="IPR001307">
    <property type="entry name" value="Thiosulphate_STrfase_CS"/>
</dbReference>
<dbReference type="InterPro" id="IPR050229">
    <property type="entry name" value="GlpE_sulfurtransferase"/>
</dbReference>
<reference evidence="3 4" key="2">
    <citation type="journal article" date="2016" name="Genome Announc.">
        <title>Complete Genome Sequence of the Highly Virulent Aeromonas schubertii Strain WL1483, Isolated from Diseased Snakehead Fish (Channa argus) in China.</title>
        <authorList>
            <person name="Liu L."/>
            <person name="Li N."/>
            <person name="Zhang D."/>
            <person name="Fu X."/>
            <person name="Shi C."/>
            <person name="Lin Q."/>
            <person name="Hao G."/>
        </authorList>
    </citation>
    <scope>NUCLEOTIDE SEQUENCE [LARGE SCALE GENOMIC DNA]</scope>
    <source>
        <strain evidence="3 4">WL1483</strain>
    </source>
</reference>
<dbReference type="AlphaFoldDB" id="A0A0S2SHL7"/>
<dbReference type="RefSeq" id="WP_060585070.1">
    <property type="nucleotide sequence ID" value="NZ_CP013067.1"/>
</dbReference>
<sequence length="124" mass="13859">MRRVLALLSLFSPSLFAALPIDQQTLIGWQQKEKPPLLVDVRTAEEFAAGHIPGARNLSSAELSERMGELKGFEQKPVVIYCRSGRRAGEVVARLEKAGFTQLYHLSGDWQGWVKGKRPIRTAE</sequence>
<name>A0A0S2SHL7_9GAMM</name>
<evidence type="ECO:0000313" key="3">
    <source>
        <dbReference type="EMBL" id="ALP41201.1"/>
    </source>
</evidence>
<feature type="domain" description="Rhodanese" evidence="2">
    <location>
        <begin position="32"/>
        <end position="122"/>
    </location>
</feature>
<dbReference type="SMART" id="SM00450">
    <property type="entry name" value="RHOD"/>
    <property type="match status" value="1"/>
</dbReference>
<gene>
    <name evidence="3" type="ORF">WL1483_1782</name>
</gene>
<dbReference type="CDD" id="cd00158">
    <property type="entry name" value="RHOD"/>
    <property type="match status" value="1"/>
</dbReference>
<protein>
    <submittedName>
        <fullName evidence="3">Phage shock protein E</fullName>
    </submittedName>
</protein>
<dbReference type="PANTHER" id="PTHR43031:SF18">
    <property type="entry name" value="RHODANESE-RELATED SULFURTRANSFERASES"/>
    <property type="match status" value="1"/>
</dbReference>
<dbReference type="Gene3D" id="3.40.250.10">
    <property type="entry name" value="Rhodanese-like domain"/>
    <property type="match status" value="1"/>
</dbReference>
<dbReference type="PANTHER" id="PTHR43031">
    <property type="entry name" value="FAD-DEPENDENT OXIDOREDUCTASE"/>
    <property type="match status" value="1"/>
</dbReference>
<keyword evidence="1" id="KW-0732">Signal</keyword>
<organism evidence="3 4">
    <name type="scientific">Aeromonas schubertii</name>
    <dbReference type="NCBI Taxonomy" id="652"/>
    <lineage>
        <taxon>Bacteria</taxon>
        <taxon>Pseudomonadati</taxon>
        <taxon>Pseudomonadota</taxon>
        <taxon>Gammaproteobacteria</taxon>
        <taxon>Aeromonadales</taxon>
        <taxon>Aeromonadaceae</taxon>
        <taxon>Aeromonas</taxon>
    </lineage>
</organism>
<proteinExistence type="predicted"/>
<evidence type="ECO:0000256" key="1">
    <source>
        <dbReference type="SAM" id="SignalP"/>
    </source>
</evidence>
<dbReference type="PROSITE" id="PS00380">
    <property type="entry name" value="RHODANESE_1"/>
    <property type="match status" value="1"/>
</dbReference>
<dbReference type="SUPFAM" id="SSF52821">
    <property type="entry name" value="Rhodanese/Cell cycle control phosphatase"/>
    <property type="match status" value="1"/>
</dbReference>
<dbReference type="InterPro" id="IPR036873">
    <property type="entry name" value="Rhodanese-like_dom_sf"/>
</dbReference>
<dbReference type="KEGG" id="asr:WL1483_1782"/>
<accession>A0A0S2SHL7</accession>
<dbReference type="Pfam" id="PF00581">
    <property type="entry name" value="Rhodanese"/>
    <property type="match status" value="1"/>
</dbReference>
<dbReference type="GO" id="GO:0004792">
    <property type="term" value="F:thiosulfate-cyanide sulfurtransferase activity"/>
    <property type="evidence" value="ECO:0007669"/>
    <property type="project" value="InterPro"/>
</dbReference>
<evidence type="ECO:0000313" key="4">
    <source>
        <dbReference type="Proteomes" id="UP000058114"/>
    </source>
</evidence>
<dbReference type="EMBL" id="CP013067">
    <property type="protein sequence ID" value="ALP41201.1"/>
    <property type="molecule type" value="Genomic_DNA"/>
</dbReference>
<dbReference type="InterPro" id="IPR001763">
    <property type="entry name" value="Rhodanese-like_dom"/>
</dbReference>
<dbReference type="Proteomes" id="UP000058114">
    <property type="component" value="Chromosome"/>
</dbReference>
<reference evidence="4" key="1">
    <citation type="submission" date="2015-10" db="EMBL/GenBank/DDBJ databases">
        <title>Complete Genome Sequence of Aeromonas schubertii strain WL1483.</title>
        <authorList>
            <person name="Liu L."/>
        </authorList>
    </citation>
    <scope>NUCLEOTIDE SEQUENCE [LARGE SCALE GENOMIC DNA]</scope>
    <source>
        <strain evidence="4">WL1483</strain>
    </source>
</reference>
<feature type="signal peptide" evidence="1">
    <location>
        <begin position="1"/>
        <end position="17"/>
    </location>
</feature>
<dbReference type="PATRIC" id="fig|652.5.peg.1505"/>
<feature type="chain" id="PRO_5006604394" evidence="1">
    <location>
        <begin position="18"/>
        <end position="124"/>
    </location>
</feature>
<dbReference type="PROSITE" id="PS50206">
    <property type="entry name" value="RHODANESE_3"/>
    <property type="match status" value="1"/>
</dbReference>